<dbReference type="RefSeq" id="WP_014126526.1">
    <property type="nucleotide sequence ID" value="NC_016070.1"/>
</dbReference>
<reference evidence="2 3" key="1">
    <citation type="journal article" date="2011" name="PLoS ONE">
        <title>The complete genome sequence of Thermoproteus tenax: a physiologically versatile member of the Crenarchaeota.</title>
        <authorList>
            <person name="Siebers B."/>
            <person name="Zaparty M."/>
            <person name="Raddatz G."/>
            <person name="Tjaden B."/>
            <person name="Albers S.V."/>
            <person name="Bell S.D."/>
            <person name="Blombach F."/>
            <person name="Kletzin A."/>
            <person name="Kyrpides N."/>
            <person name="Lanz C."/>
            <person name="Plagens A."/>
            <person name="Rampp M."/>
            <person name="Rosinus A."/>
            <person name="von Jan M."/>
            <person name="Makarova K.S."/>
            <person name="Klenk H.P."/>
            <person name="Schuster S.C."/>
            <person name="Hensel R."/>
        </authorList>
    </citation>
    <scope>NUCLEOTIDE SEQUENCE [LARGE SCALE GENOMIC DNA]</scope>
    <source>
        <strain evidence="3">ATCC 35583 / DSM 2078 / JCM 9277 / NBRC 100435 / Kra 1</strain>
    </source>
</reference>
<gene>
    <name evidence="2" type="ordered locus">TTX_0609</name>
</gene>
<dbReference type="AlphaFoldDB" id="G4RNX5"/>
<dbReference type="Proteomes" id="UP000002654">
    <property type="component" value="Chromosome"/>
</dbReference>
<keyword evidence="2" id="KW-0645">Protease</keyword>
<dbReference type="GO" id="GO:0006508">
    <property type="term" value="P:proteolysis"/>
    <property type="evidence" value="ECO:0007669"/>
    <property type="project" value="UniProtKB-KW"/>
</dbReference>
<keyword evidence="2" id="KW-0378">Hydrolase</keyword>
<dbReference type="HOGENOM" id="CLU_350115_0_0_2"/>
<dbReference type="EMBL" id="FN869859">
    <property type="protein sequence ID" value="CCC81269.1"/>
    <property type="molecule type" value="Genomic_DNA"/>
</dbReference>
<evidence type="ECO:0000313" key="3">
    <source>
        <dbReference type="Proteomes" id="UP000002654"/>
    </source>
</evidence>
<evidence type="ECO:0000256" key="1">
    <source>
        <dbReference type="SAM" id="Phobius"/>
    </source>
</evidence>
<protein>
    <submittedName>
        <fullName evidence="2">Thermopsin-like protease</fullName>
    </submittedName>
</protein>
<keyword evidence="1" id="KW-0472">Membrane</keyword>
<proteinExistence type="predicted"/>
<keyword evidence="3" id="KW-1185">Reference proteome</keyword>
<keyword evidence="1" id="KW-0812">Transmembrane</keyword>
<name>G4RNX5_THETK</name>
<sequence length="861" mass="94437">MRTLLLAMLLTAALALATTFQMYELGGPRHLVWVTINGQTENILAVLQEFWPNTVLFPVGGIYWLNTTNPTEARYTIFPAYAVSPWLPNGSLINVTFTRAEALFNVSGDLLKRVRWGMYTFIYNIATQEGTSPAEILQEQNPFVSYGLQVVLKEEPQKPILDCLSYVGNNSLPSFWSSPGTVWSRYHIPFKLYNVTCPGNTSYIDIIDVEYRWWYDGGSMLCLDWLWFRQREWYLSGGRYDIFGIYLPRWEALINQTEQLFSELFSESIKTTNQTLSQELSNEAIQLIYKLRAMESASDCVNFSGLPRNITAVVGGGHLRIYVDGQLIWTLNVSGVFISQPYSAVDWFGPSLMSGAYFYVDEPAMATAPLGSALLFIGNDSVVAPPKYATNLIYSIVYLVASTSFSWEGGLSVGPGETNETYVYVRPDVNATIYGRPARLPYMAIISLGWLRERYCPYGDLVLSGAYRRIGGSIEVLGPVSISCTEYPVRFILPNGSSVPVVARANSTVRLPPLAVDLGNGTRLVTAEVEVNATGPADVVVPVAQRLYRVEVETPVGVNATWAPAGAAIKLSTVTLPNGTRYVPIAPVAVNVTGPIAVAPRYERQYLVRLIAPANSTEEWADEGALFNVTLADPWIVGNGTMFSGLLVNGTGERSWRVVKPITLVAGYAEVYYWVSVETPVNRTAGWMPKGAVLAFPDVLDLGNGTRLVGPSVQRVVVEGPANVSVAYAERQYYVQIEGVEEWSGWADAGSALRLNSTVVDGVVYRPLEDVVVSRPGVYRPEFLASYAHEFRDLLGVPDPAASVELCGVRAGADLAGRAYVEAETDRLCAPALSAWPVSPYTLAAVAAAAAAAYAAIRRRR</sequence>
<keyword evidence="1" id="KW-1133">Transmembrane helix</keyword>
<dbReference type="PATRIC" id="fig|768679.9.peg.622"/>
<accession>G4RNX5</accession>
<dbReference type="KEGG" id="ttn:TTX_0609"/>
<dbReference type="OrthoDB" id="29106at2157"/>
<dbReference type="PaxDb" id="768679-TTX_0609"/>
<dbReference type="GeneID" id="59388461"/>
<dbReference type="eggNOG" id="arCOG03671">
    <property type="taxonomic scope" value="Archaea"/>
</dbReference>
<feature type="transmembrane region" description="Helical" evidence="1">
    <location>
        <begin position="838"/>
        <end position="857"/>
    </location>
</feature>
<evidence type="ECO:0000313" key="2">
    <source>
        <dbReference type="EMBL" id="CCC81269.1"/>
    </source>
</evidence>
<organism evidence="2 3">
    <name type="scientific">Thermoproteus tenax (strain ATCC 35583 / DSM 2078 / JCM 9277 / NBRC 100435 / Kra 1)</name>
    <dbReference type="NCBI Taxonomy" id="768679"/>
    <lineage>
        <taxon>Archaea</taxon>
        <taxon>Thermoproteota</taxon>
        <taxon>Thermoprotei</taxon>
        <taxon>Thermoproteales</taxon>
        <taxon>Thermoproteaceae</taxon>
        <taxon>Thermoproteus</taxon>
    </lineage>
</organism>
<dbReference type="GO" id="GO:0008233">
    <property type="term" value="F:peptidase activity"/>
    <property type="evidence" value="ECO:0007669"/>
    <property type="project" value="UniProtKB-KW"/>
</dbReference>